<evidence type="ECO:0000256" key="1">
    <source>
        <dbReference type="ARBA" id="ARBA00004430"/>
    </source>
</evidence>
<comment type="caution">
    <text evidence="3">The sequence shown here is derived from an EMBL/GenBank/DDBJ whole genome shotgun (WGS) entry which is preliminary data.</text>
</comment>
<organism evidence="3 4">
    <name type="scientific">Dunaliella salina</name>
    <name type="common">Green alga</name>
    <name type="synonym">Protococcus salinus</name>
    <dbReference type="NCBI Taxonomy" id="3046"/>
    <lineage>
        <taxon>Eukaryota</taxon>
        <taxon>Viridiplantae</taxon>
        <taxon>Chlorophyta</taxon>
        <taxon>core chlorophytes</taxon>
        <taxon>Chlorophyceae</taxon>
        <taxon>CS clade</taxon>
        <taxon>Chlamydomonadales</taxon>
        <taxon>Dunaliellaceae</taxon>
        <taxon>Dunaliella</taxon>
    </lineage>
</organism>
<accession>A0ABQ7HA56</accession>
<evidence type="ECO:0000313" key="3">
    <source>
        <dbReference type="EMBL" id="KAF5843720.1"/>
    </source>
</evidence>
<feature type="region of interest" description="Disordered" evidence="2">
    <location>
        <begin position="686"/>
        <end position="722"/>
    </location>
</feature>
<evidence type="ECO:0008006" key="5">
    <source>
        <dbReference type="Google" id="ProtNLM"/>
    </source>
</evidence>
<comment type="subcellular location">
    <subcellularLocation>
        <location evidence="1">Cytoplasm</location>
        <location evidence="1">Cytoskeleton</location>
        <location evidence="1">Cilium axoneme</location>
    </subcellularLocation>
</comment>
<sequence>MEEDRHRNDCIPWQILMELGRLMPMRDLMAARSTCRTWRAFLTQQCFDGAEDNWLTLSALPWLGDHNPYALKARTLASIFPNVKGITLCVGSRVTKEALNKEIENLADAFPGLQSLELKYLQPSEAKRSFVFGETFTGGGLLSDVTPVTFHDAAPRGLSNFPALRQLKIDPDGPPGPLNLPQLPTTLNSLDLPQLTPTSDINQELRALKGMVPHLQHLRLAIGYNKAFIAPGIVALPQCLTSLHLLGTLDLGGREMRGLLDLHRLEHLEIEVPTDKYRQAAHLLCAHPSLTSLFLTLTQDGSQLDVYGQDTLPMGVVLLHFLRQANIRNDRQLRDASVSLGPQAHMRESWACDRQAPQRSALPHLQHPLDRLTSLKLRSCSIQPPFAGQDPWGGGGSRSVSFLDLLCCLTGLQSLAIEEPVRFEVPMQGSLTQLSTLTGLRTLVVSLMAGLDVPALSMTPEVATVLSANCPHLQSLSFLNAIRADEDGSFAFLASKFPGLQALNLIPYPHNRQVQYNRLTLLYLPRTERGERRETTAPPDGVELQQAHHLQQIDLHSDLPRGLRSLNLQGFSILSRGPPAFSSSLVQLSLSDSVLLPSGPYFGEESLLLPKSAQWWAGSSRQADKECAHGQEIGEELWDKQRALDQHVRDPALLGDAFSELGLREVAHSKHTGQEQVRHEGELQACPSGLLPHHHQEQQDHHQQQQQQQQQPQQEIQQQEQQQQQLQQQRQQQEGSCLQRLQDSAPQSQQQQQLQQQQQHGMQQQHCPQQQTHFIEAGVPHCRPLMPFSVPWAPEKFLSEFHGLESLKLSHVEGLHDGIFYHLSTLTSLTSLHVMPVPQPPRELGPDLECSPNLPERESLAPFHLKPQRLSQAGLAHCAAMTALKVLDWSSWSGDVSPHEPLHVQKLAEGAKGLHVLSLAPTQEPEVRAHTMEVVRQHLPLCVLDEHTAL</sequence>
<feature type="compositionally biased region" description="Low complexity" evidence="2">
    <location>
        <begin position="704"/>
        <end position="722"/>
    </location>
</feature>
<dbReference type="Gene3D" id="3.80.10.10">
    <property type="entry name" value="Ribonuclease Inhibitor"/>
    <property type="match status" value="2"/>
</dbReference>
<feature type="compositionally biased region" description="Basic and acidic residues" evidence="2">
    <location>
        <begin position="694"/>
        <end position="703"/>
    </location>
</feature>
<evidence type="ECO:0000256" key="2">
    <source>
        <dbReference type="SAM" id="MobiDB-lite"/>
    </source>
</evidence>
<protein>
    <recommendedName>
        <fullName evidence="5">F-box domain-containing protein</fullName>
    </recommendedName>
</protein>
<evidence type="ECO:0000313" key="4">
    <source>
        <dbReference type="Proteomes" id="UP000815325"/>
    </source>
</evidence>
<gene>
    <name evidence="3" type="ORF">DUNSADRAFT_8235</name>
</gene>
<dbReference type="InterPro" id="IPR032675">
    <property type="entry name" value="LRR_dom_sf"/>
</dbReference>
<name>A0ABQ7HA56_DUNSA</name>
<dbReference type="Proteomes" id="UP000815325">
    <property type="component" value="Unassembled WGS sequence"/>
</dbReference>
<feature type="region of interest" description="Disordered" evidence="2">
    <location>
        <begin position="737"/>
        <end position="770"/>
    </location>
</feature>
<reference evidence="3" key="1">
    <citation type="submission" date="2017-08" db="EMBL/GenBank/DDBJ databases">
        <authorList>
            <person name="Polle J.E."/>
            <person name="Barry K."/>
            <person name="Cushman J."/>
            <person name="Schmutz J."/>
            <person name="Tran D."/>
            <person name="Hathwaick L.T."/>
            <person name="Yim W.C."/>
            <person name="Jenkins J."/>
            <person name="Mckie-Krisberg Z.M."/>
            <person name="Prochnik S."/>
            <person name="Lindquist E."/>
            <person name="Dockter R.B."/>
            <person name="Adam C."/>
            <person name="Molina H."/>
            <person name="Bunkerborg J."/>
            <person name="Jin E."/>
            <person name="Buchheim M."/>
            <person name="Magnuson J."/>
        </authorList>
    </citation>
    <scope>NUCLEOTIDE SEQUENCE</scope>
    <source>
        <strain evidence="3">CCAP 19/18</strain>
    </source>
</reference>
<dbReference type="SUPFAM" id="SSF52047">
    <property type="entry name" value="RNI-like"/>
    <property type="match status" value="2"/>
</dbReference>
<keyword evidence="4" id="KW-1185">Reference proteome</keyword>
<proteinExistence type="predicted"/>
<dbReference type="EMBL" id="MU069438">
    <property type="protein sequence ID" value="KAF5843720.1"/>
    <property type="molecule type" value="Genomic_DNA"/>
</dbReference>